<dbReference type="AlphaFoldDB" id="A0A8J5S6R7"/>
<keyword evidence="3" id="KW-1185">Reference proteome</keyword>
<organism evidence="2 3">
    <name type="scientific">Zizania palustris</name>
    <name type="common">Northern wild rice</name>
    <dbReference type="NCBI Taxonomy" id="103762"/>
    <lineage>
        <taxon>Eukaryota</taxon>
        <taxon>Viridiplantae</taxon>
        <taxon>Streptophyta</taxon>
        <taxon>Embryophyta</taxon>
        <taxon>Tracheophyta</taxon>
        <taxon>Spermatophyta</taxon>
        <taxon>Magnoliopsida</taxon>
        <taxon>Liliopsida</taxon>
        <taxon>Poales</taxon>
        <taxon>Poaceae</taxon>
        <taxon>BOP clade</taxon>
        <taxon>Oryzoideae</taxon>
        <taxon>Oryzeae</taxon>
        <taxon>Zizaniinae</taxon>
        <taxon>Zizania</taxon>
    </lineage>
</organism>
<dbReference type="Proteomes" id="UP000729402">
    <property type="component" value="Unassembled WGS sequence"/>
</dbReference>
<sequence length="153" mass="17016">MAGVRRERDEGGRDYLTRVAHGAASSPAGEIRQPEGNLEAAAVRQQKERSSRKVGIGKEREEAAEKGLADGERRGEERSGFVRSCAGEVVRGSLEEEERRRTLPGGIACGYGFPVSVLYHFVVIVIRLCGYDDCIWMVHFRIQRLTGPVDWLD</sequence>
<dbReference type="EMBL" id="JAAALK010000285">
    <property type="protein sequence ID" value="KAG8065713.1"/>
    <property type="molecule type" value="Genomic_DNA"/>
</dbReference>
<reference evidence="2" key="2">
    <citation type="submission" date="2021-02" db="EMBL/GenBank/DDBJ databases">
        <authorList>
            <person name="Kimball J.A."/>
            <person name="Haas M.W."/>
            <person name="Macchietto M."/>
            <person name="Kono T."/>
            <person name="Duquette J."/>
            <person name="Shao M."/>
        </authorList>
    </citation>
    <scope>NUCLEOTIDE SEQUENCE</scope>
    <source>
        <tissue evidence="2">Fresh leaf tissue</tissue>
    </source>
</reference>
<evidence type="ECO:0000313" key="2">
    <source>
        <dbReference type="EMBL" id="KAG8065713.1"/>
    </source>
</evidence>
<evidence type="ECO:0000256" key="1">
    <source>
        <dbReference type="SAM" id="MobiDB-lite"/>
    </source>
</evidence>
<protein>
    <submittedName>
        <fullName evidence="2">Uncharacterized protein</fullName>
    </submittedName>
</protein>
<evidence type="ECO:0000313" key="3">
    <source>
        <dbReference type="Proteomes" id="UP000729402"/>
    </source>
</evidence>
<proteinExistence type="predicted"/>
<accession>A0A8J5S6R7</accession>
<reference evidence="2" key="1">
    <citation type="journal article" date="2021" name="bioRxiv">
        <title>Whole Genome Assembly and Annotation of Northern Wild Rice, Zizania palustris L., Supports a Whole Genome Duplication in the Zizania Genus.</title>
        <authorList>
            <person name="Haas M."/>
            <person name="Kono T."/>
            <person name="Macchietto M."/>
            <person name="Millas R."/>
            <person name="McGilp L."/>
            <person name="Shao M."/>
            <person name="Duquette J."/>
            <person name="Hirsch C.N."/>
            <person name="Kimball J."/>
        </authorList>
    </citation>
    <scope>NUCLEOTIDE SEQUENCE</scope>
    <source>
        <tissue evidence="2">Fresh leaf tissue</tissue>
    </source>
</reference>
<comment type="caution">
    <text evidence="2">The sequence shown here is derived from an EMBL/GenBank/DDBJ whole genome shotgun (WGS) entry which is preliminary data.</text>
</comment>
<feature type="compositionally biased region" description="Basic and acidic residues" evidence="1">
    <location>
        <begin position="45"/>
        <end position="80"/>
    </location>
</feature>
<feature type="compositionally biased region" description="Basic and acidic residues" evidence="1">
    <location>
        <begin position="1"/>
        <end position="16"/>
    </location>
</feature>
<name>A0A8J5S6R7_ZIZPA</name>
<feature type="region of interest" description="Disordered" evidence="1">
    <location>
        <begin position="1"/>
        <end position="80"/>
    </location>
</feature>
<gene>
    <name evidence="2" type="ORF">GUJ93_ZPchr0004g40260</name>
</gene>